<organism evidence="2 3">
    <name type="scientific">Oxynema aestuarii AP17</name>
    <dbReference type="NCBI Taxonomy" id="2064643"/>
    <lineage>
        <taxon>Bacteria</taxon>
        <taxon>Bacillati</taxon>
        <taxon>Cyanobacteriota</taxon>
        <taxon>Cyanophyceae</taxon>
        <taxon>Oscillatoriophycideae</taxon>
        <taxon>Oscillatoriales</taxon>
        <taxon>Oscillatoriaceae</taxon>
        <taxon>Oxynema</taxon>
        <taxon>Oxynema aestuarii</taxon>
    </lineage>
</organism>
<accession>A0A6H1TUZ1</accession>
<evidence type="ECO:0000313" key="2">
    <source>
        <dbReference type="EMBL" id="QIZ70371.1"/>
    </source>
</evidence>
<dbReference type="SUPFAM" id="SSF50952">
    <property type="entry name" value="Soluble quinoprotein glucose dehydrogenase"/>
    <property type="match status" value="1"/>
</dbReference>
<keyword evidence="1" id="KW-0732">Signal</keyword>
<keyword evidence="3" id="KW-1185">Reference proteome</keyword>
<name>A0A6H1TUZ1_9CYAN</name>
<feature type="chain" id="PRO_5026212179" evidence="1">
    <location>
        <begin position="19"/>
        <end position="305"/>
    </location>
</feature>
<protein>
    <submittedName>
        <fullName evidence="2">Uncharacterized protein</fullName>
    </submittedName>
</protein>
<dbReference type="AlphaFoldDB" id="A0A6H1TUZ1"/>
<gene>
    <name evidence="2" type="ORF">HCG48_07085</name>
</gene>
<sequence>MRKFKILIGLLVTLTSCAAIEKPAVSSWYPVRDGIEYGISGIARVSGSGGDSGCSGSDACFLIVHDNKFPDLPFIGLVSISADRSVDYRTIAWPSPTQYPVDLEALTALPGTPGTFLACSSQGEVFRFEWDGATGELSLAEVFELPNVSRGMNIEGFAIAQVEGQLLAVWGDRGSGSEPGGIYWGTFDPATNAIAPTGTVSFRVPFPENGRSISDLKIDGAGVLWVSAAVDYGDDGPFASAVYVAGVFERGANGEFDFRSNTSLVPLWRFGDRKIEAIELVPGEAGGVIFGTDDENQGSAVFWSW</sequence>
<dbReference type="KEGG" id="oxy:HCG48_07085"/>
<proteinExistence type="predicted"/>
<dbReference type="Proteomes" id="UP000500857">
    <property type="component" value="Chromosome"/>
</dbReference>
<dbReference type="EMBL" id="CP051167">
    <property type="protein sequence ID" value="QIZ70371.1"/>
    <property type="molecule type" value="Genomic_DNA"/>
</dbReference>
<reference evidence="2 3" key="1">
    <citation type="submission" date="2020-04" db="EMBL/GenBank/DDBJ databases">
        <authorList>
            <person name="Basu S."/>
            <person name="Maruthanayagam V."/>
            <person name="Chakraborty S."/>
            <person name="Pramanik A."/>
            <person name="Mukherjee J."/>
            <person name="Brink B."/>
        </authorList>
    </citation>
    <scope>NUCLEOTIDE SEQUENCE [LARGE SCALE GENOMIC DNA]</scope>
    <source>
        <strain evidence="2 3">AP17</strain>
    </source>
</reference>
<evidence type="ECO:0000256" key="1">
    <source>
        <dbReference type="SAM" id="SignalP"/>
    </source>
</evidence>
<feature type="signal peptide" evidence="1">
    <location>
        <begin position="1"/>
        <end position="18"/>
    </location>
</feature>
<dbReference type="PROSITE" id="PS51257">
    <property type="entry name" value="PROKAR_LIPOPROTEIN"/>
    <property type="match status" value="1"/>
</dbReference>
<dbReference type="InterPro" id="IPR011041">
    <property type="entry name" value="Quinoprot_gluc/sorb_DH_b-prop"/>
</dbReference>
<dbReference type="RefSeq" id="WP_168568526.1">
    <property type="nucleotide sequence ID" value="NZ_CP051167.1"/>
</dbReference>
<evidence type="ECO:0000313" key="3">
    <source>
        <dbReference type="Proteomes" id="UP000500857"/>
    </source>
</evidence>